<dbReference type="Proteomes" id="UP000268372">
    <property type="component" value="Unassembled WGS sequence"/>
</dbReference>
<name>A0A3P1B3I0_9FLAO</name>
<keyword evidence="1" id="KW-0732">Signal</keyword>
<dbReference type="InterPro" id="IPR005901">
    <property type="entry name" value="GLPGLI"/>
</dbReference>
<dbReference type="NCBIfam" id="TIGR01200">
    <property type="entry name" value="GLPGLI"/>
    <property type="match status" value="1"/>
</dbReference>
<comment type="caution">
    <text evidence="2">The sequence shown here is derived from an EMBL/GenBank/DDBJ whole genome shotgun (WGS) entry which is preliminary data.</text>
</comment>
<dbReference type="Pfam" id="PF09697">
    <property type="entry name" value="Porph_ging"/>
    <property type="match status" value="1"/>
</dbReference>
<organism evidence="2 3">
    <name type="scientific">Paenimyroides viscosum</name>
    <dbReference type="NCBI Taxonomy" id="2488729"/>
    <lineage>
        <taxon>Bacteria</taxon>
        <taxon>Pseudomonadati</taxon>
        <taxon>Bacteroidota</taxon>
        <taxon>Flavobacteriia</taxon>
        <taxon>Flavobacteriales</taxon>
        <taxon>Flavobacteriaceae</taxon>
        <taxon>Paenimyroides</taxon>
    </lineage>
</organism>
<accession>A0A3P1B3I0</accession>
<keyword evidence="3" id="KW-1185">Reference proteome</keyword>
<reference evidence="2 3" key="1">
    <citation type="submission" date="2018-11" db="EMBL/GenBank/DDBJ databases">
        <title>Flavobacterium sp. nov., YIM 102796 draft genome.</title>
        <authorList>
            <person name="Li G."/>
            <person name="Jiang Y."/>
        </authorList>
    </citation>
    <scope>NUCLEOTIDE SEQUENCE [LARGE SCALE GENOMIC DNA]</scope>
    <source>
        <strain evidence="2 3">YIM 102796</strain>
    </source>
</reference>
<protein>
    <submittedName>
        <fullName evidence="2">GLPGLI family protein</fullName>
    </submittedName>
</protein>
<evidence type="ECO:0000313" key="3">
    <source>
        <dbReference type="Proteomes" id="UP000268372"/>
    </source>
</evidence>
<feature type="signal peptide" evidence="1">
    <location>
        <begin position="1"/>
        <end position="32"/>
    </location>
</feature>
<proteinExistence type="predicted"/>
<sequence length="254" mass="29009">MKFFYVGFFQKLFIMRNLLLILITMASLNATAQSVTVLYEERANIENQLKNVTDPETRKRVSAHLSKATNYTLYYEDGVSFYIQEQQSDSKNELSLKEDTETKKVEIGKNSGGLYKNQNTNEYLHEADVLGKKFLVTDKLVKYDWTLTDDEKTIGSYKVKKATAKINGEDIIAWYASELPVQDGPKDYYGLPGLIIELIAEKKTYHAIKVTKNNSKLSITKPSKGEKVNKEKYLKILNEKVNELKQGIGNSLRP</sequence>
<evidence type="ECO:0000256" key="1">
    <source>
        <dbReference type="SAM" id="SignalP"/>
    </source>
</evidence>
<feature type="chain" id="PRO_5018223651" evidence="1">
    <location>
        <begin position="33"/>
        <end position="254"/>
    </location>
</feature>
<gene>
    <name evidence="2" type="ORF">EG242_05515</name>
</gene>
<dbReference type="EMBL" id="RQTJ01000008">
    <property type="protein sequence ID" value="RRA95578.1"/>
    <property type="molecule type" value="Genomic_DNA"/>
</dbReference>
<dbReference type="AlphaFoldDB" id="A0A3P1B3I0"/>
<evidence type="ECO:0000313" key="2">
    <source>
        <dbReference type="EMBL" id="RRA95578.1"/>
    </source>
</evidence>